<feature type="compositionally biased region" description="Low complexity" evidence="2">
    <location>
        <begin position="590"/>
        <end position="601"/>
    </location>
</feature>
<dbReference type="GO" id="GO:0035438">
    <property type="term" value="F:cyclic-di-GMP binding"/>
    <property type="evidence" value="ECO:0007669"/>
    <property type="project" value="InterPro"/>
</dbReference>
<name>A0A494X9X3_9BURK</name>
<evidence type="ECO:0000256" key="1">
    <source>
        <dbReference type="NCBIfam" id="TIGR03369"/>
    </source>
</evidence>
<proteinExistence type="predicted"/>
<dbReference type="Pfam" id="PF10995">
    <property type="entry name" value="CBP_BcsE"/>
    <property type="match status" value="1"/>
</dbReference>
<dbReference type="EMBL" id="RBZV01000010">
    <property type="protein sequence ID" value="RKP45236.1"/>
    <property type="molecule type" value="Genomic_DNA"/>
</dbReference>
<feature type="region of interest" description="Disordered" evidence="2">
    <location>
        <begin position="590"/>
        <end position="609"/>
    </location>
</feature>
<accession>A0A494X9X3</accession>
<gene>
    <name evidence="3" type="primary">bcsE</name>
    <name evidence="3" type="ORF">D7S89_20640</name>
</gene>
<dbReference type="NCBIfam" id="TIGR03369">
    <property type="entry name" value="cellulose_bcsE"/>
    <property type="match status" value="1"/>
</dbReference>
<dbReference type="Proteomes" id="UP000280434">
    <property type="component" value="Unassembled WGS sequence"/>
</dbReference>
<keyword evidence="4" id="KW-1185">Reference proteome</keyword>
<sequence>MQRPRVSPDPIRADASTSERRASLVAAVRDAFALRATEANRLAIDALPDQLADLSPGRLYAIYARMGWPGCNALLWDTVREARSRHVTVVLASTRAAAAERMRERGFAPGVAALGWPRRLNVLAMPQASQAAEHAEPANERASSHAARPAFAHLFGALRALKRFGFRSHALYFVEHAERWFTWSDPDVLAREGRLLANWCEARKITLVLLLDSTLDAEAGADKDALAREDRFSMHANSADRREFHGACTGVAHLHRTHGELLWRVDFWRSGHALTTGEVHSLRFTEAGRLTVAPELAAAPAAQAAMSRLAGDEERVVATRAVVRDERWVPAEWTVADDYDAVHVACTGAVATTVLLDYTDGASLEALCATVHTLRRQCGRALKIVVVERGEVLRHQYELLLLSLGANLLLGRDLPFSRVQSLLRSLQGQVDTRPVATDYKAALAAALTDAVRGYLPVAAFCERAQAVLERGAQLSLPHVLAKLPLLPQVSHLEAMKSCKPRRAGDVFTADEANLYVFLFACRLPDADAALAHIFDVPVERWSDRLVYLAEASIAREVKALAEANRRAPIADYSDVFPAASTQVAVAVSASASASTPAQRASGKAGLKVGPRKHDIERAREAASQLQAVEAILAHIDGESVRANSDADPGTENEAAADANRGTDAQAAERAPTSMAMPRRRAERHMMPLVRGRGETT</sequence>
<comment type="caution">
    <text evidence="3">The sequence shown here is derived from an EMBL/GenBank/DDBJ whole genome shotgun (WGS) entry which is preliminary data.</text>
</comment>
<evidence type="ECO:0000313" key="4">
    <source>
        <dbReference type="Proteomes" id="UP000280434"/>
    </source>
</evidence>
<feature type="region of interest" description="Disordered" evidence="2">
    <location>
        <begin position="639"/>
        <end position="696"/>
    </location>
</feature>
<protein>
    <recommendedName>
        <fullName evidence="1">Cellulose biosynthesis protein BcsE</fullName>
    </recommendedName>
</protein>
<dbReference type="RefSeq" id="WP_121280596.1">
    <property type="nucleotide sequence ID" value="NZ_RBZV01000010.1"/>
</dbReference>
<dbReference type="OrthoDB" id="5840260at2"/>
<reference evidence="3 4" key="1">
    <citation type="submission" date="2018-10" db="EMBL/GenBank/DDBJ databases">
        <title>Paraburkholderia sp. 7MK8-2, isolated from soil.</title>
        <authorList>
            <person name="Gao Z.-H."/>
            <person name="Qiu L.-H."/>
        </authorList>
    </citation>
    <scope>NUCLEOTIDE SEQUENCE [LARGE SCALE GENOMIC DNA]</scope>
    <source>
        <strain evidence="3 4">7MK8-2</strain>
    </source>
</reference>
<dbReference type="InterPro" id="IPR017745">
    <property type="entry name" value="BcsE"/>
</dbReference>
<evidence type="ECO:0000313" key="3">
    <source>
        <dbReference type="EMBL" id="RKP45236.1"/>
    </source>
</evidence>
<organism evidence="3 4">
    <name type="scientific">Trinickia fusca</name>
    <dbReference type="NCBI Taxonomy" id="2419777"/>
    <lineage>
        <taxon>Bacteria</taxon>
        <taxon>Pseudomonadati</taxon>
        <taxon>Pseudomonadota</taxon>
        <taxon>Betaproteobacteria</taxon>
        <taxon>Burkholderiales</taxon>
        <taxon>Burkholderiaceae</taxon>
        <taxon>Trinickia</taxon>
    </lineage>
</organism>
<evidence type="ECO:0000256" key="2">
    <source>
        <dbReference type="SAM" id="MobiDB-lite"/>
    </source>
</evidence>
<dbReference type="AlphaFoldDB" id="A0A494X9X3"/>